<dbReference type="InterPro" id="IPR058163">
    <property type="entry name" value="LysR-type_TF_proteobact-type"/>
</dbReference>
<accession>A0ABT4VVG8</accession>
<dbReference type="PANTHER" id="PTHR30537">
    <property type="entry name" value="HTH-TYPE TRANSCRIPTIONAL REGULATOR"/>
    <property type="match status" value="1"/>
</dbReference>
<reference evidence="6" key="1">
    <citation type="submission" date="2022-11" db="EMBL/GenBank/DDBJ databases">
        <title>Hoeflea poritis sp. nov., isolated from scleractinian coral Porites lutea.</title>
        <authorList>
            <person name="Zhang G."/>
            <person name="Wei Q."/>
            <person name="Cai L."/>
        </authorList>
    </citation>
    <scope>NUCLEOTIDE SEQUENCE</scope>
    <source>
        <strain evidence="6">E7-10</strain>
    </source>
</reference>
<dbReference type="InterPro" id="IPR005119">
    <property type="entry name" value="LysR_subst-bd"/>
</dbReference>
<dbReference type="Gene3D" id="3.40.190.10">
    <property type="entry name" value="Periplasmic binding protein-like II"/>
    <property type="match status" value="2"/>
</dbReference>
<dbReference type="Proteomes" id="UP001148313">
    <property type="component" value="Unassembled WGS sequence"/>
</dbReference>
<dbReference type="SUPFAM" id="SSF46785">
    <property type="entry name" value="Winged helix' DNA-binding domain"/>
    <property type="match status" value="1"/>
</dbReference>
<dbReference type="PROSITE" id="PS50931">
    <property type="entry name" value="HTH_LYSR"/>
    <property type="match status" value="1"/>
</dbReference>
<dbReference type="Pfam" id="PF03466">
    <property type="entry name" value="LysR_substrate"/>
    <property type="match status" value="1"/>
</dbReference>
<gene>
    <name evidence="6" type="ORF">OOZ53_21625</name>
</gene>
<comment type="similarity">
    <text evidence="1">Belongs to the LysR transcriptional regulatory family.</text>
</comment>
<comment type="caution">
    <text evidence="6">The sequence shown here is derived from an EMBL/GenBank/DDBJ whole genome shotgun (WGS) entry which is preliminary data.</text>
</comment>
<dbReference type="InterPro" id="IPR036388">
    <property type="entry name" value="WH-like_DNA-bd_sf"/>
</dbReference>
<dbReference type="PANTHER" id="PTHR30537:SF74">
    <property type="entry name" value="HTH-TYPE TRANSCRIPTIONAL REGULATOR TRPI"/>
    <property type="match status" value="1"/>
</dbReference>
<keyword evidence="3" id="KW-0238">DNA-binding</keyword>
<evidence type="ECO:0000256" key="1">
    <source>
        <dbReference type="ARBA" id="ARBA00009437"/>
    </source>
</evidence>
<dbReference type="InterPro" id="IPR036390">
    <property type="entry name" value="WH_DNA-bd_sf"/>
</dbReference>
<evidence type="ECO:0000256" key="2">
    <source>
        <dbReference type="ARBA" id="ARBA00023015"/>
    </source>
</evidence>
<sequence length="299" mass="33378">MRKLYQRIQSPAALFAFEAAARHLSFTEAAAELNVSQPAVSLSVKKLEGALGTQLFERRHRSIRLTEAGERFYADVSFGLMHILNSADAVASRPEDHVSLSCSTAFAHYWMLPRLATFRRGNPDIEIRLQTTDKDVDIAEEGLSFGVRLGSGQWPGYQGLRLGPEVIYPVCSPAYLEKAGRPEDAAELFGHKLIHLEEPFRPRAGWRDWFVAQGLDYVDTGGGLRLNDYALVIQAAIAGEGIAYGWDHIVETVVRQGLLERLDIGVFDVGLGHYVVWPENRPHGPKAERVLDWLMKQVV</sequence>
<evidence type="ECO:0000259" key="5">
    <source>
        <dbReference type="PROSITE" id="PS50931"/>
    </source>
</evidence>
<dbReference type="Pfam" id="PF00126">
    <property type="entry name" value="HTH_1"/>
    <property type="match status" value="1"/>
</dbReference>
<evidence type="ECO:0000313" key="7">
    <source>
        <dbReference type="Proteomes" id="UP001148313"/>
    </source>
</evidence>
<dbReference type="RefSeq" id="WP_271091815.1">
    <property type="nucleotide sequence ID" value="NZ_JAPJZH010000017.1"/>
</dbReference>
<feature type="domain" description="HTH lysR-type" evidence="5">
    <location>
        <begin position="16"/>
        <end position="66"/>
    </location>
</feature>
<proteinExistence type="inferred from homology"/>
<keyword evidence="4" id="KW-0804">Transcription</keyword>
<name>A0ABT4VVG8_9HYPH</name>
<keyword evidence="7" id="KW-1185">Reference proteome</keyword>
<organism evidence="6 7">
    <name type="scientific">Hoeflea poritis</name>
    <dbReference type="NCBI Taxonomy" id="2993659"/>
    <lineage>
        <taxon>Bacteria</taxon>
        <taxon>Pseudomonadati</taxon>
        <taxon>Pseudomonadota</taxon>
        <taxon>Alphaproteobacteria</taxon>
        <taxon>Hyphomicrobiales</taxon>
        <taxon>Rhizobiaceae</taxon>
        <taxon>Hoeflea</taxon>
    </lineage>
</organism>
<dbReference type="EMBL" id="JAPJZH010000017">
    <property type="protein sequence ID" value="MDA4847973.1"/>
    <property type="molecule type" value="Genomic_DNA"/>
</dbReference>
<evidence type="ECO:0000313" key="6">
    <source>
        <dbReference type="EMBL" id="MDA4847973.1"/>
    </source>
</evidence>
<evidence type="ECO:0000256" key="3">
    <source>
        <dbReference type="ARBA" id="ARBA00023125"/>
    </source>
</evidence>
<dbReference type="CDD" id="cd08432">
    <property type="entry name" value="PBP2_GcdR_TrpI_HvrB_AmpR_like"/>
    <property type="match status" value="1"/>
</dbReference>
<evidence type="ECO:0000256" key="4">
    <source>
        <dbReference type="ARBA" id="ARBA00023163"/>
    </source>
</evidence>
<dbReference type="SUPFAM" id="SSF53850">
    <property type="entry name" value="Periplasmic binding protein-like II"/>
    <property type="match status" value="1"/>
</dbReference>
<dbReference type="InterPro" id="IPR000847">
    <property type="entry name" value="LysR_HTH_N"/>
</dbReference>
<dbReference type="PRINTS" id="PR00039">
    <property type="entry name" value="HTHLYSR"/>
</dbReference>
<protein>
    <submittedName>
        <fullName evidence="6">LysR substrate-binding domain-containing protein</fullName>
    </submittedName>
</protein>
<dbReference type="Gene3D" id="1.10.10.10">
    <property type="entry name" value="Winged helix-like DNA-binding domain superfamily/Winged helix DNA-binding domain"/>
    <property type="match status" value="1"/>
</dbReference>
<keyword evidence="2" id="KW-0805">Transcription regulation</keyword>